<dbReference type="Pfam" id="PF08541">
    <property type="entry name" value="ACP_syn_III_C"/>
    <property type="match status" value="1"/>
</dbReference>
<organism evidence="5 6">
    <name type="scientific">Actinokineospora soli</name>
    <dbReference type="NCBI Taxonomy" id="1048753"/>
    <lineage>
        <taxon>Bacteria</taxon>
        <taxon>Bacillati</taxon>
        <taxon>Actinomycetota</taxon>
        <taxon>Actinomycetes</taxon>
        <taxon>Pseudonocardiales</taxon>
        <taxon>Pseudonocardiaceae</taxon>
        <taxon>Actinokineospora</taxon>
    </lineage>
</organism>
<keyword evidence="6" id="KW-1185">Reference proteome</keyword>
<dbReference type="Pfam" id="PF08545">
    <property type="entry name" value="ACP_syn_III"/>
    <property type="match status" value="1"/>
</dbReference>
<keyword evidence="2" id="KW-0012">Acyltransferase</keyword>
<sequence>MAATATAIPELVPTARAEAAGLTDAMHTGLGYDSIAVADGVAGPELAIAAGRSAIARSGLPAQEYDLLIHSSLWFQGLDMWGTASFVANETVGARAVSMDLQQRSCGGMAALHMATACMQSGYFDNALITTGDNFAAPAFDRWNSQMYTLFGDGGTALALSTRDGFARVLATAAFADNSLEGFGRGSEKFRFAPGTEQPIPVLRRLAQHVQTPAAADGWERIEAAMLKTRDLALSDAGVDQSQITRAVLPFIYRGGDQRENWDVLGFTREQTAWEYGRTVGHLGAGDQFAGLDHIAPGLSVGDHVLVFGVGVGFNFVAAVLEVVAPPRW</sequence>
<protein>
    <submittedName>
        <fullName evidence="5">Ketoacyl-ACP synthase III family protein</fullName>
    </submittedName>
</protein>
<dbReference type="InterPro" id="IPR013751">
    <property type="entry name" value="ACP_syn_III_N"/>
</dbReference>
<evidence type="ECO:0000313" key="5">
    <source>
        <dbReference type="EMBL" id="MFC7617744.1"/>
    </source>
</evidence>
<name>A0ABW2TXG4_9PSEU</name>
<dbReference type="EMBL" id="JBHTEY010000004">
    <property type="protein sequence ID" value="MFC7617744.1"/>
    <property type="molecule type" value="Genomic_DNA"/>
</dbReference>
<dbReference type="PANTHER" id="PTHR34069">
    <property type="entry name" value="3-OXOACYL-[ACYL-CARRIER-PROTEIN] SYNTHASE 3"/>
    <property type="match status" value="1"/>
</dbReference>
<evidence type="ECO:0000313" key="6">
    <source>
        <dbReference type="Proteomes" id="UP001596512"/>
    </source>
</evidence>
<dbReference type="Proteomes" id="UP001596512">
    <property type="component" value="Unassembled WGS sequence"/>
</dbReference>
<proteinExistence type="predicted"/>
<reference evidence="6" key="1">
    <citation type="journal article" date="2019" name="Int. J. Syst. Evol. Microbiol.">
        <title>The Global Catalogue of Microorganisms (GCM) 10K type strain sequencing project: providing services to taxonomists for standard genome sequencing and annotation.</title>
        <authorList>
            <consortium name="The Broad Institute Genomics Platform"/>
            <consortium name="The Broad Institute Genome Sequencing Center for Infectious Disease"/>
            <person name="Wu L."/>
            <person name="Ma J."/>
        </authorList>
    </citation>
    <scope>NUCLEOTIDE SEQUENCE [LARGE SCALE GENOMIC DNA]</scope>
    <source>
        <strain evidence="6">JCM 17695</strain>
    </source>
</reference>
<dbReference type="PANTHER" id="PTHR34069:SF2">
    <property type="entry name" value="BETA-KETOACYL-[ACYL-CARRIER-PROTEIN] SYNTHASE III"/>
    <property type="match status" value="1"/>
</dbReference>
<dbReference type="CDD" id="cd00827">
    <property type="entry name" value="init_cond_enzymes"/>
    <property type="match status" value="1"/>
</dbReference>
<gene>
    <name evidence="5" type="ORF">ACFQV2_34430</name>
</gene>
<accession>A0ABW2TXG4</accession>
<evidence type="ECO:0000259" key="3">
    <source>
        <dbReference type="Pfam" id="PF08541"/>
    </source>
</evidence>
<dbReference type="InterPro" id="IPR013747">
    <property type="entry name" value="ACP_syn_III_C"/>
</dbReference>
<evidence type="ECO:0000256" key="1">
    <source>
        <dbReference type="ARBA" id="ARBA00022679"/>
    </source>
</evidence>
<dbReference type="SUPFAM" id="SSF53901">
    <property type="entry name" value="Thiolase-like"/>
    <property type="match status" value="1"/>
</dbReference>
<keyword evidence="1" id="KW-0808">Transferase</keyword>
<dbReference type="InterPro" id="IPR016039">
    <property type="entry name" value="Thiolase-like"/>
</dbReference>
<evidence type="ECO:0000259" key="4">
    <source>
        <dbReference type="Pfam" id="PF08545"/>
    </source>
</evidence>
<dbReference type="Gene3D" id="3.40.47.10">
    <property type="match status" value="2"/>
</dbReference>
<feature type="domain" description="Beta-ketoacyl-[acyl-carrier-protein] synthase III C-terminal" evidence="3">
    <location>
        <begin position="237"/>
        <end position="322"/>
    </location>
</feature>
<comment type="caution">
    <text evidence="5">The sequence shown here is derived from an EMBL/GenBank/DDBJ whole genome shotgun (WGS) entry which is preliminary data.</text>
</comment>
<evidence type="ECO:0000256" key="2">
    <source>
        <dbReference type="ARBA" id="ARBA00023315"/>
    </source>
</evidence>
<feature type="domain" description="Beta-ketoacyl-[acyl-carrier-protein] synthase III N-terminal" evidence="4">
    <location>
        <begin position="99"/>
        <end position="177"/>
    </location>
</feature>